<evidence type="ECO:0000313" key="5">
    <source>
        <dbReference type="Proteomes" id="UP000218598"/>
    </source>
</evidence>
<evidence type="ECO:0000313" key="4">
    <source>
        <dbReference type="EMBL" id="PCC39544.1"/>
    </source>
</evidence>
<comment type="caution">
    <text evidence="4">The sequence shown here is derived from an EMBL/GenBank/DDBJ whole genome shotgun (WGS) entry which is preliminary data.</text>
</comment>
<dbReference type="PANTHER" id="PTHR43249">
    <property type="entry name" value="UDP-N-ACETYL-2-AMINO-2-DEOXY-D-GLUCURONATE OXIDASE"/>
    <property type="match status" value="1"/>
</dbReference>
<dbReference type="InterPro" id="IPR052515">
    <property type="entry name" value="Gfo/Idh/MocA_Oxidoreductase"/>
</dbReference>
<keyword evidence="5" id="KW-1185">Reference proteome</keyword>
<name>A0A2A3YJR3_9MICO</name>
<feature type="domain" description="Gfo/Idh/MocA-like oxidoreductase N-terminal" evidence="2">
    <location>
        <begin position="10"/>
        <end position="123"/>
    </location>
</feature>
<dbReference type="RefSeq" id="WP_096164466.1">
    <property type="nucleotide sequence ID" value="NZ_JBQCXU010000015.1"/>
</dbReference>
<dbReference type="OrthoDB" id="9815825at2"/>
<dbReference type="Gene3D" id="3.30.360.10">
    <property type="entry name" value="Dihydrodipicolinate Reductase, domain 2"/>
    <property type="match status" value="1"/>
</dbReference>
<dbReference type="SUPFAM" id="SSF51735">
    <property type="entry name" value="NAD(P)-binding Rossmann-fold domains"/>
    <property type="match status" value="1"/>
</dbReference>
<dbReference type="Pfam" id="PF01408">
    <property type="entry name" value="GFO_IDH_MocA"/>
    <property type="match status" value="1"/>
</dbReference>
<dbReference type="GO" id="GO:0000166">
    <property type="term" value="F:nucleotide binding"/>
    <property type="evidence" value="ECO:0007669"/>
    <property type="project" value="InterPro"/>
</dbReference>
<keyword evidence="1" id="KW-0520">NAD</keyword>
<dbReference type="InterPro" id="IPR000683">
    <property type="entry name" value="Gfo/Idh/MocA-like_OxRdtase_N"/>
</dbReference>
<proteinExistence type="predicted"/>
<dbReference type="Gene3D" id="3.40.50.720">
    <property type="entry name" value="NAD(P)-binding Rossmann-like Domain"/>
    <property type="match status" value="1"/>
</dbReference>
<dbReference type="PANTHER" id="PTHR43249:SF1">
    <property type="entry name" value="D-GLUCOSIDE 3-DEHYDROGENASE"/>
    <property type="match status" value="1"/>
</dbReference>
<dbReference type="Pfam" id="PF22725">
    <property type="entry name" value="GFO_IDH_MocA_C3"/>
    <property type="match status" value="1"/>
</dbReference>
<sequence>MSEKTENNVRLGIIGLGAQGGMYAGLLADGRIPGMSLGAITDNDPAKKELATQKHAGVPFYDDYIAMLDSGEVDAVVTTVPHFLHPEMTITAIGKGIHTLTEKPAGVYTKQVEEMNDFAAAHPETTFAIMFNQRTNPVYTDLKALIESGELGALRHTSWIITTWWRPQGYYDQSAWRATWGGEGGGVLVNQAPHQLDLWQWLCGTPKKVFAKLAFGFQRDIATEDEVNAVVDFGEGATGHFMTSTNDIIGTDRLEMLFDKGKVVVDASKKVTITRLSEDERSLSDKMTMQDVAKLFRGEMDPSDVYTVEEKEYESVWGQQHIDVLTNFAAHVNDGTPLIADGTEGINGVRLASGMQLSAWTGREIDLVDYPAEEYLAELNKRIKDEGKFPARS</sequence>
<reference evidence="4 5" key="1">
    <citation type="journal article" date="2017" name="Elife">
        <title>Extensive horizontal gene transfer in cheese-associated bacteria.</title>
        <authorList>
            <person name="Bonham K.S."/>
            <person name="Wolfe B.E."/>
            <person name="Dutton R.J."/>
        </authorList>
    </citation>
    <scope>NUCLEOTIDE SEQUENCE [LARGE SCALE GENOMIC DNA]</scope>
    <source>
        <strain evidence="4 5">341_9</strain>
    </source>
</reference>
<dbReference type="GeneID" id="95327082"/>
<dbReference type="InterPro" id="IPR036291">
    <property type="entry name" value="NAD(P)-bd_dom_sf"/>
</dbReference>
<accession>A0A2A3YJR3</accession>
<protein>
    <submittedName>
        <fullName evidence="4">Dehydrogenase</fullName>
    </submittedName>
</protein>
<dbReference type="EMBL" id="NRGR01000014">
    <property type="protein sequence ID" value="PCC39544.1"/>
    <property type="molecule type" value="Genomic_DNA"/>
</dbReference>
<dbReference type="AlphaFoldDB" id="A0A2A3YJR3"/>
<dbReference type="InterPro" id="IPR055170">
    <property type="entry name" value="GFO_IDH_MocA-like_dom"/>
</dbReference>
<dbReference type="Proteomes" id="UP000218598">
    <property type="component" value="Unassembled WGS sequence"/>
</dbReference>
<evidence type="ECO:0000256" key="1">
    <source>
        <dbReference type="ARBA" id="ARBA00023027"/>
    </source>
</evidence>
<evidence type="ECO:0000259" key="2">
    <source>
        <dbReference type="Pfam" id="PF01408"/>
    </source>
</evidence>
<evidence type="ECO:0000259" key="3">
    <source>
        <dbReference type="Pfam" id="PF22725"/>
    </source>
</evidence>
<dbReference type="SUPFAM" id="SSF55347">
    <property type="entry name" value="Glyceraldehyde-3-phosphate dehydrogenase-like, C-terminal domain"/>
    <property type="match status" value="1"/>
</dbReference>
<feature type="domain" description="GFO/IDH/MocA-like oxidoreductase" evidence="3">
    <location>
        <begin position="140"/>
        <end position="263"/>
    </location>
</feature>
<gene>
    <name evidence="4" type="ORF">CIK66_08370</name>
</gene>
<organism evidence="4 5">
    <name type="scientific">Brachybacterium alimentarium</name>
    <dbReference type="NCBI Taxonomy" id="47845"/>
    <lineage>
        <taxon>Bacteria</taxon>
        <taxon>Bacillati</taxon>
        <taxon>Actinomycetota</taxon>
        <taxon>Actinomycetes</taxon>
        <taxon>Micrococcales</taxon>
        <taxon>Dermabacteraceae</taxon>
        <taxon>Brachybacterium</taxon>
    </lineage>
</organism>